<proteinExistence type="predicted"/>
<comment type="caution">
    <text evidence="2">The sequence shown here is derived from an EMBL/GenBank/DDBJ whole genome shotgun (WGS) entry which is preliminary data.</text>
</comment>
<accession>A0ABQ3BI60</accession>
<organism evidence="2 3">
    <name type="scientific">Streptomyces rubiginosohelvolus</name>
    <dbReference type="NCBI Taxonomy" id="67362"/>
    <lineage>
        <taxon>Bacteria</taxon>
        <taxon>Bacillati</taxon>
        <taxon>Actinomycetota</taxon>
        <taxon>Actinomycetes</taxon>
        <taxon>Kitasatosporales</taxon>
        <taxon>Streptomycetaceae</taxon>
        <taxon>Streptomyces</taxon>
    </lineage>
</organism>
<reference evidence="3" key="1">
    <citation type="journal article" date="2019" name="Int. J. Syst. Evol. Microbiol.">
        <title>The Global Catalogue of Microorganisms (GCM) 10K type strain sequencing project: providing services to taxonomists for standard genome sequencing and annotation.</title>
        <authorList>
            <consortium name="The Broad Institute Genomics Platform"/>
            <consortium name="The Broad Institute Genome Sequencing Center for Infectious Disease"/>
            <person name="Wu L."/>
            <person name="Ma J."/>
        </authorList>
    </citation>
    <scope>NUCLEOTIDE SEQUENCE [LARGE SCALE GENOMIC DNA]</scope>
    <source>
        <strain evidence="3">JCM 4602</strain>
    </source>
</reference>
<dbReference type="Proteomes" id="UP000624183">
    <property type="component" value="Unassembled WGS sequence"/>
</dbReference>
<feature type="compositionally biased region" description="Low complexity" evidence="1">
    <location>
        <begin position="80"/>
        <end position="90"/>
    </location>
</feature>
<protein>
    <submittedName>
        <fullName evidence="2">Uncharacterized protein</fullName>
    </submittedName>
</protein>
<evidence type="ECO:0000313" key="3">
    <source>
        <dbReference type="Proteomes" id="UP000624183"/>
    </source>
</evidence>
<feature type="region of interest" description="Disordered" evidence="1">
    <location>
        <begin position="72"/>
        <end position="97"/>
    </location>
</feature>
<keyword evidence="3" id="KW-1185">Reference proteome</keyword>
<evidence type="ECO:0000256" key="1">
    <source>
        <dbReference type="SAM" id="MobiDB-lite"/>
    </source>
</evidence>
<evidence type="ECO:0000313" key="2">
    <source>
        <dbReference type="EMBL" id="GGZ38801.1"/>
    </source>
</evidence>
<sequence length="97" mass="9707">MVSGTGDRLTDVVAAVVEVAAEAGEAGTYTVEMARAMAAVLNKVAVRVVIDAEVRGFSSGWREAMELVTGDGTGAAPAARLPGPDGDLGPRPGPGGR</sequence>
<gene>
    <name evidence="2" type="ORF">GCM10010328_10850</name>
</gene>
<name>A0ABQ3BI60_9ACTN</name>
<dbReference type="EMBL" id="BMUW01000001">
    <property type="protein sequence ID" value="GGZ38801.1"/>
    <property type="molecule type" value="Genomic_DNA"/>
</dbReference>